<evidence type="ECO:0000259" key="2">
    <source>
        <dbReference type="Pfam" id="PF17109"/>
    </source>
</evidence>
<dbReference type="Gene3D" id="3.40.50.300">
    <property type="entry name" value="P-loop containing nucleotide triphosphate hydrolases"/>
    <property type="match status" value="1"/>
</dbReference>
<organism evidence="4 5">
    <name type="scientific">Phyllosticta citrichinensis</name>
    <dbReference type="NCBI Taxonomy" id="1130410"/>
    <lineage>
        <taxon>Eukaryota</taxon>
        <taxon>Fungi</taxon>
        <taxon>Dikarya</taxon>
        <taxon>Ascomycota</taxon>
        <taxon>Pezizomycotina</taxon>
        <taxon>Dothideomycetes</taxon>
        <taxon>Dothideomycetes incertae sedis</taxon>
        <taxon>Botryosphaeriales</taxon>
        <taxon>Phyllostictaceae</taxon>
        <taxon>Phyllosticta</taxon>
    </lineage>
</organism>
<keyword evidence="5" id="KW-1185">Reference proteome</keyword>
<accession>A0ABR1Y594</accession>
<dbReference type="Pfam" id="PF17109">
    <property type="entry name" value="Goodbye"/>
    <property type="match status" value="1"/>
</dbReference>
<name>A0ABR1Y594_9PEZI</name>
<evidence type="ECO:0000313" key="4">
    <source>
        <dbReference type="EMBL" id="KAK8177018.1"/>
    </source>
</evidence>
<dbReference type="InterPro" id="IPR027417">
    <property type="entry name" value="P-loop_NTPase"/>
</dbReference>
<dbReference type="SUPFAM" id="SSF52540">
    <property type="entry name" value="P-loop containing nucleoside triphosphate hydrolases"/>
    <property type="match status" value="1"/>
</dbReference>
<dbReference type="InterPro" id="IPR056884">
    <property type="entry name" value="NPHP3-like_N"/>
</dbReference>
<evidence type="ECO:0000256" key="1">
    <source>
        <dbReference type="ARBA" id="ARBA00022737"/>
    </source>
</evidence>
<dbReference type="Proteomes" id="UP001456524">
    <property type="component" value="Unassembled WGS sequence"/>
</dbReference>
<feature type="domain" description="Fungal STAND N-terminal Goodbye" evidence="2">
    <location>
        <begin position="19"/>
        <end position="134"/>
    </location>
</feature>
<dbReference type="InterPro" id="IPR031350">
    <property type="entry name" value="Goodbye_dom"/>
</dbReference>
<proteinExistence type="predicted"/>
<dbReference type="EMBL" id="JBBWUH010000001">
    <property type="protein sequence ID" value="KAK8177018.1"/>
    <property type="molecule type" value="Genomic_DNA"/>
</dbReference>
<evidence type="ECO:0008006" key="6">
    <source>
        <dbReference type="Google" id="ProtNLM"/>
    </source>
</evidence>
<comment type="caution">
    <text evidence="4">The sequence shown here is derived from an EMBL/GenBank/DDBJ whole genome shotgun (WGS) entry which is preliminary data.</text>
</comment>
<dbReference type="PANTHER" id="PTHR10039">
    <property type="entry name" value="AMELOGENIN"/>
    <property type="match status" value="1"/>
</dbReference>
<evidence type="ECO:0000313" key="5">
    <source>
        <dbReference type="Proteomes" id="UP001456524"/>
    </source>
</evidence>
<evidence type="ECO:0000259" key="3">
    <source>
        <dbReference type="Pfam" id="PF24883"/>
    </source>
</evidence>
<feature type="domain" description="Nephrocystin 3-like N-terminal" evidence="3">
    <location>
        <begin position="254"/>
        <end position="417"/>
    </location>
</feature>
<dbReference type="PANTHER" id="PTHR10039:SF15">
    <property type="entry name" value="NACHT DOMAIN-CONTAINING PROTEIN"/>
    <property type="match status" value="1"/>
</dbReference>
<keyword evidence="1" id="KW-0677">Repeat</keyword>
<protein>
    <recommendedName>
        <fullName evidence="6">NACHT domain-containing protein</fullName>
    </recommendedName>
</protein>
<gene>
    <name evidence="4" type="ORF">IWX90DRAFT_482060</name>
</gene>
<reference evidence="4 5" key="1">
    <citation type="journal article" date="2022" name="G3 (Bethesda)">
        <title>Enemy or ally: a genomic approach to elucidate the lifestyle of Phyllosticta citrichinaensis.</title>
        <authorList>
            <person name="Buijs V.A."/>
            <person name="Groenewald J.Z."/>
            <person name="Haridas S."/>
            <person name="LaButti K.M."/>
            <person name="Lipzen A."/>
            <person name="Martin F.M."/>
            <person name="Barry K."/>
            <person name="Grigoriev I.V."/>
            <person name="Crous P.W."/>
            <person name="Seidl M.F."/>
        </authorList>
    </citation>
    <scope>NUCLEOTIDE SEQUENCE [LARGE SCALE GENOMIC DNA]</scope>
    <source>
        <strain evidence="4 5">CBS 129764</strain>
    </source>
</reference>
<sequence>MDEEVGFPRDGEFRALLEAAQAEFLASTRILGNVKKDAAEFESDPESWLKAFQKSRHKTGRFDGACAKLGRHFKQVQTALSALGFAVNVIAAPFPAVSPASLAVTAVSYLFVSLVKITEDFDRVEAFFKKLAKKVQLLSGEIERGDIERLKSLADPLKECIVDLFKRTFWKKFFNKDEFDEALSRTNEAENDLKESIEALNHILNPKTHLAVSKIADKHEGDDRNDILNWLSRLNFDQDHQRHQGRIHGSHVAGRWLLESDTFTRWRDGNTHRLWYTGNPGAGKSVLASIVAEDLQEWVKMPENSPKRATVACLYLSYQKQFELRDLFGSILRQCESNSTEIYSEVRHLFKEYRQHGESFRPLGLKDIEKLLSKLAENRQVYIIVDAMDECERDVRHRLMECLRSVGESVKMLVTSRVLDQQEDLQNGFVEQE</sequence>
<dbReference type="Pfam" id="PF24883">
    <property type="entry name" value="NPHP3_N"/>
    <property type="match status" value="1"/>
</dbReference>